<name>A0A3N6NX53_9CYAN</name>
<evidence type="ECO:0000313" key="5">
    <source>
        <dbReference type="Proteomes" id="UP000269154"/>
    </source>
</evidence>
<gene>
    <name evidence="2" type="primary">thf1</name>
    <name evidence="4" type="ORF">D5R40_05200</name>
</gene>
<comment type="similarity">
    <text evidence="2">Belongs to the THF1 family.</text>
</comment>
<feature type="compositionally biased region" description="Low complexity" evidence="3">
    <location>
        <begin position="227"/>
        <end position="240"/>
    </location>
</feature>
<feature type="region of interest" description="Disordered" evidence="3">
    <location>
        <begin position="210"/>
        <end position="240"/>
    </location>
</feature>
<keyword evidence="1 2" id="KW-0175">Coiled coil</keyword>
<keyword evidence="5" id="KW-1185">Reference proteome</keyword>
<dbReference type="GO" id="GO:0010207">
    <property type="term" value="P:photosystem II assembly"/>
    <property type="evidence" value="ECO:0007669"/>
    <property type="project" value="InterPro"/>
</dbReference>
<protein>
    <recommendedName>
        <fullName evidence="2">Protein Thf1</fullName>
    </recommendedName>
</protein>
<accession>A0A3N6NX53</accession>
<dbReference type="InterPro" id="IPR017499">
    <property type="entry name" value="Thf1"/>
</dbReference>
<dbReference type="EMBL" id="RCBY01000017">
    <property type="protein sequence ID" value="RQH52044.1"/>
    <property type="molecule type" value="Genomic_DNA"/>
</dbReference>
<proteinExistence type="inferred from homology"/>
<organism evidence="4 5">
    <name type="scientific">Okeania hirsuta</name>
    <dbReference type="NCBI Taxonomy" id="1458930"/>
    <lineage>
        <taxon>Bacteria</taxon>
        <taxon>Bacillati</taxon>
        <taxon>Cyanobacteriota</taxon>
        <taxon>Cyanophyceae</taxon>
        <taxon>Oscillatoriophycideae</taxon>
        <taxon>Oscillatoriales</taxon>
        <taxon>Microcoleaceae</taxon>
        <taxon>Okeania</taxon>
    </lineage>
</organism>
<dbReference type="GO" id="GO:0030096">
    <property type="term" value="C:plasma membrane-derived thylakoid photosystem II"/>
    <property type="evidence" value="ECO:0007669"/>
    <property type="project" value="TreeGrafter"/>
</dbReference>
<evidence type="ECO:0000256" key="3">
    <source>
        <dbReference type="SAM" id="MobiDB-lite"/>
    </source>
</evidence>
<sequence>MNNIRTVSDTKKAFYNSHTRPINSIYNRVVEELLVEMHLISVNADYSYNPFYALGIVTAFDRFMEGYSPEQDKISIFNALIQAQEEDSDKYRADAKGLEDLASQMSGQDMISWICLSADRDDAQHLQDNLRAISDGYKFKYNRLFAIGLFTLLEIADTELVKEQPQRTEAIKKISQALNLPEEKLLKDIEMYRSNLERIIQARNAMEDSLMAARKKRDKRRSLEEGNIPTSPSNTSKNSN</sequence>
<dbReference type="Pfam" id="PF11264">
    <property type="entry name" value="ThylakoidFormat"/>
    <property type="match status" value="1"/>
</dbReference>
<evidence type="ECO:0000313" key="4">
    <source>
        <dbReference type="EMBL" id="RQH52044.1"/>
    </source>
</evidence>
<dbReference type="PANTHER" id="PTHR34793">
    <property type="entry name" value="PROTEIN THYLAKOID FORMATION 1, CHLOROPLASTIC"/>
    <property type="match status" value="1"/>
</dbReference>
<evidence type="ECO:0000256" key="1">
    <source>
        <dbReference type="ARBA" id="ARBA00023054"/>
    </source>
</evidence>
<reference evidence="4 5" key="1">
    <citation type="journal article" date="2018" name="ACS Chem. Biol.">
        <title>Ketoreductase domain dysfunction expands chemodiversity: malyngamide biosynthesis in the cyanobacterium Okeania hirsuta.</title>
        <authorList>
            <person name="Moss N.A."/>
            <person name="Leao T."/>
            <person name="Rankin M."/>
            <person name="McCullough T.M."/>
            <person name="Qu P."/>
            <person name="Korobeynikov A."/>
            <person name="Smith J.L."/>
            <person name="Gerwick L."/>
            <person name="Gerwick W.H."/>
        </authorList>
    </citation>
    <scope>NUCLEOTIDE SEQUENCE [LARGE SCALE GENOMIC DNA]</scope>
    <source>
        <strain evidence="4 5">PAB10Feb10-1</strain>
    </source>
</reference>
<dbReference type="RefSeq" id="WP_124145732.1">
    <property type="nucleotide sequence ID" value="NZ_CAWOKI010000110.1"/>
</dbReference>
<evidence type="ECO:0000256" key="2">
    <source>
        <dbReference type="HAMAP-Rule" id="MF_01843"/>
    </source>
</evidence>
<dbReference type="OrthoDB" id="463078at2"/>
<dbReference type="PANTHER" id="PTHR34793:SF1">
    <property type="entry name" value="PROTEIN THYLAKOID FORMATION 1, CHLOROPLASTIC"/>
    <property type="match status" value="1"/>
</dbReference>
<comment type="function">
    <text evidence="2">May be involved in photosynthetic membrane biogenesis.</text>
</comment>
<dbReference type="AlphaFoldDB" id="A0A3N6NX53"/>
<dbReference type="Proteomes" id="UP000269154">
    <property type="component" value="Unassembled WGS sequence"/>
</dbReference>
<comment type="caution">
    <text evidence="4">The sequence shown here is derived from an EMBL/GenBank/DDBJ whole genome shotgun (WGS) entry which is preliminary data.</text>
</comment>
<dbReference type="HAMAP" id="MF_01843">
    <property type="entry name" value="Thf1"/>
    <property type="match status" value="1"/>
</dbReference>
<dbReference type="NCBIfam" id="TIGR03060">
    <property type="entry name" value="PS_II_psb29"/>
    <property type="match status" value="1"/>
</dbReference>